<dbReference type="RefSeq" id="WP_107823215.1">
    <property type="nucleotide sequence ID" value="NZ_OY782574.1"/>
</dbReference>
<evidence type="ECO:0000313" key="2">
    <source>
        <dbReference type="EMBL" id="PTN07520.1"/>
    </source>
</evidence>
<sequence length="117" mass="13186">MEIKGKINQFLPVQSGVSKAGNEWKKQEFVIETQDQYPKKVCFTVFGDKISMVDGLQPGMDVNVFFDVESREFNGRWYHNINAWKIETVGSESGAVPPPFGMDDVPPEPTEGDDLPF</sequence>
<dbReference type="OrthoDB" id="598142at2"/>
<reference evidence="2 3" key="1">
    <citation type="submission" date="2018-04" db="EMBL/GenBank/DDBJ databases">
        <title>Genomic Encyclopedia of Archaeal and Bacterial Type Strains, Phase II (KMG-II): from individual species to whole genera.</title>
        <authorList>
            <person name="Goeker M."/>
        </authorList>
    </citation>
    <scope>NUCLEOTIDE SEQUENCE [LARGE SCALE GENOMIC DNA]</scope>
    <source>
        <strain evidence="2 3">DSM 28823</strain>
    </source>
</reference>
<dbReference type="EMBL" id="QAAD01000016">
    <property type="protein sequence ID" value="PTN07520.1"/>
    <property type="molecule type" value="Genomic_DNA"/>
</dbReference>
<evidence type="ECO:0000313" key="3">
    <source>
        <dbReference type="Proteomes" id="UP000243525"/>
    </source>
</evidence>
<dbReference type="AlphaFoldDB" id="A0A2T5BZ36"/>
<organism evidence="2 3">
    <name type="scientific">Mangrovibacterium marinum</name>
    <dbReference type="NCBI Taxonomy" id="1639118"/>
    <lineage>
        <taxon>Bacteria</taxon>
        <taxon>Pseudomonadati</taxon>
        <taxon>Bacteroidota</taxon>
        <taxon>Bacteroidia</taxon>
        <taxon>Marinilabiliales</taxon>
        <taxon>Prolixibacteraceae</taxon>
        <taxon>Mangrovibacterium</taxon>
    </lineage>
</organism>
<evidence type="ECO:0000256" key="1">
    <source>
        <dbReference type="SAM" id="MobiDB-lite"/>
    </source>
</evidence>
<accession>A0A2T5BZ36</accession>
<keyword evidence="3" id="KW-1185">Reference proteome</keyword>
<dbReference type="Pfam" id="PF11325">
    <property type="entry name" value="DUF3127"/>
    <property type="match status" value="1"/>
</dbReference>
<gene>
    <name evidence="2" type="ORF">C8N47_11645</name>
</gene>
<name>A0A2T5BZ36_9BACT</name>
<protein>
    <submittedName>
        <fullName evidence="2">Uncharacterized protein DUF3127</fullName>
    </submittedName>
</protein>
<feature type="region of interest" description="Disordered" evidence="1">
    <location>
        <begin position="95"/>
        <end position="117"/>
    </location>
</feature>
<comment type="caution">
    <text evidence="2">The sequence shown here is derived from an EMBL/GenBank/DDBJ whole genome shotgun (WGS) entry which is preliminary data.</text>
</comment>
<dbReference type="InterPro" id="IPR021474">
    <property type="entry name" value="DUF3127"/>
</dbReference>
<proteinExistence type="predicted"/>
<dbReference type="Proteomes" id="UP000243525">
    <property type="component" value="Unassembled WGS sequence"/>
</dbReference>